<dbReference type="InterPro" id="IPR007024">
    <property type="entry name" value="BLUF_domain"/>
</dbReference>
<keyword evidence="3" id="KW-1185">Reference proteome</keyword>
<dbReference type="PROSITE" id="PS50925">
    <property type="entry name" value="BLUF"/>
    <property type="match status" value="1"/>
</dbReference>
<accession>A0ABW3JBR9</accession>
<gene>
    <name evidence="2" type="ORF">ACFQ2F_10865</name>
</gene>
<dbReference type="Proteomes" id="UP001597102">
    <property type="component" value="Unassembled WGS sequence"/>
</dbReference>
<name>A0ABW3JBR9_9HYPH</name>
<evidence type="ECO:0000259" key="1">
    <source>
        <dbReference type="PROSITE" id="PS50925"/>
    </source>
</evidence>
<comment type="caution">
    <text evidence="2">The sequence shown here is derived from an EMBL/GenBank/DDBJ whole genome shotgun (WGS) entry which is preliminary data.</text>
</comment>
<dbReference type="Gene3D" id="3.30.70.100">
    <property type="match status" value="1"/>
</dbReference>
<protein>
    <submittedName>
        <fullName evidence="2">BLUF domain-containing protein</fullName>
    </submittedName>
</protein>
<dbReference type="SUPFAM" id="SSF54975">
    <property type="entry name" value="Acylphosphatase/BLUF domain-like"/>
    <property type="match status" value="1"/>
</dbReference>
<organism evidence="2 3">
    <name type="scientific">Methyloligella solikamskensis</name>
    <dbReference type="NCBI Taxonomy" id="1177756"/>
    <lineage>
        <taxon>Bacteria</taxon>
        <taxon>Pseudomonadati</taxon>
        <taxon>Pseudomonadota</taxon>
        <taxon>Alphaproteobacteria</taxon>
        <taxon>Hyphomicrobiales</taxon>
        <taxon>Hyphomicrobiaceae</taxon>
        <taxon>Methyloligella</taxon>
    </lineage>
</organism>
<dbReference type="Pfam" id="PF04940">
    <property type="entry name" value="BLUF"/>
    <property type="match status" value="1"/>
</dbReference>
<dbReference type="InterPro" id="IPR036046">
    <property type="entry name" value="Acylphosphatase-like_dom_sf"/>
</dbReference>
<reference evidence="3" key="1">
    <citation type="journal article" date="2019" name="Int. J. Syst. Evol. Microbiol.">
        <title>The Global Catalogue of Microorganisms (GCM) 10K type strain sequencing project: providing services to taxonomists for standard genome sequencing and annotation.</title>
        <authorList>
            <consortium name="The Broad Institute Genomics Platform"/>
            <consortium name="The Broad Institute Genome Sequencing Center for Infectious Disease"/>
            <person name="Wu L."/>
            <person name="Ma J."/>
        </authorList>
    </citation>
    <scope>NUCLEOTIDE SEQUENCE [LARGE SCALE GENOMIC DNA]</scope>
    <source>
        <strain evidence="3">CCUG 61697</strain>
    </source>
</reference>
<proteinExistence type="predicted"/>
<dbReference type="SMART" id="SM01034">
    <property type="entry name" value="BLUF"/>
    <property type="match status" value="1"/>
</dbReference>
<feature type="domain" description="BLUF" evidence="1">
    <location>
        <begin position="2"/>
        <end position="97"/>
    </location>
</feature>
<sequence length="146" mass="16520">MLYRLAYFSHARLSDSDTNPQDQLRQILLTARRNNAERHITGALLSTDRYFAQVLEGEEDRVKALYQQICRDPRHERLTILSAGEIAERQFGRWSMRHLTGDASARDAISQLAMHLPQTSDGQAARSLLATMADMVTSPPLSETHV</sequence>
<evidence type="ECO:0000313" key="2">
    <source>
        <dbReference type="EMBL" id="MFD0987595.1"/>
    </source>
</evidence>
<dbReference type="RefSeq" id="WP_379089732.1">
    <property type="nucleotide sequence ID" value="NZ_JBHTJO010000001.1"/>
</dbReference>
<evidence type="ECO:0000313" key="3">
    <source>
        <dbReference type="Proteomes" id="UP001597102"/>
    </source>
</evidence>
<dbReference type="EMBL" id="JBHTJO010000001">
    <property type="protein sequence ID" value="MFD0987595.1"/>
    <property type="molecule type" value="Genomic_DNA"/>
</dbReference>